<dbReference type="Gene3D" id="3.40.50.1360">
    <property type="match status" value="1"/>
</dbReference>
<dbReference type="GO" id="GO:0004342">
    <property type="term" value="F:glucosamine-6-phosphate deaminase activity"/>
    <property type="evidence" value="ECO:0007669"/>
    <property type="project" value="UniProtKB-UniRule"/>
</dbReference>
<protein>
    <recommendedName>
        <fullName evidence="1">Glucosamine-6-phosphate deaminase</fullName>
        <ecNumber evidence="1">3.5.99.6</ecNumber>
    </recommendedName>
</protein>
<dbReference type="SUPFAM" id="SSF100950">
    <property type="entry name" value="NagB/RpiA/CoA transferase-like"/>
    <property type="match status" value="1"/>
</dbReference>
<dbReference type="AlphaFoldDB" id="A0A6I3LNE6"/>
<dbReference type="GO" id="GO:0005975">
    <property type="term" value="P:carbohydrate metabolic process"/>
    <property type="evidence" value="ECO:0007669"/>
    <property type="project" value="InterPro"/>
</dbReference>
<dbReference type="NCBIfam" id="TIGR00502">
    <property type="entry name" value="nagB"/>
    <property type="match status" value="1"/>
</dbReference>
<evidence type="ECO:0000313" key="3">
    <source>
        <dbReference type="EMBL" id="MTG99247.1"/>
    </source>
</evidence>
<organism evidence="3 4">
    <name type="scientific">Myroides albus</name>
    <dbReference type="NCBI Taxonomy" id="2562892"/>
    <lineage>
        <taxon>Bacteria</taxon>
        <taxon>Pseudomonadati</taxon>
        <taxon>Bacteroidota</taxon>
        <taxon>Flavobacteriia</taxon>
        <taxon>Flavobacteriales</taxon>
        <taxon>Flavobacteriaceae</taxon>
        <taxon>Myroides</taxon>
    </lineage>
</organism>
<keyword evidence="4" id="KW-1185">Reference proteome</keyword>
<evidence type="ECO:0000256" key="1">
    <source>
        <dbReference type="NCBIfam" id="TIGR00502"/>
    </source>
</evidence>
<dbReference type="Proteomes" id="UP000438760">
    <property type="component" value="Unassembled WGS sequence"/>
</dbReference>
<dbReference type="OrthoDB" id="9791139at2"/>
<feature type="domain" description="Glucosamine/galactosamine-6-phosphate isomerase" evidence="2">
    <location>
        <begin position="25"/>
        <end position="245"/>
    </location>
</feature>
<dbReference type="RefSeq" id="WP_155093246.1">
    <property type="nucleotide sequence ID" value="NZ_WMJX01000053.1"/>
</dbReference>
<dbReference type="GO" id="GO:0006046">
    <property type="term" value="P:N-acetylglucosamine catabolic process"/>
    <property type="evidence" value="ECO:0007669"/>
    <property type="project" value="UniProtKB-UniRule"/>
</dbReference>
<accession>A0A6I3LNE6</accession>
<comment type="caution">
    <text evidence="3">The sequence shown here is derived from an EMBL/GenBank/DDBJ whole genome shotgun (WGS) entry which is preliminary data.</text>
</comment>
<keyword evidence="3" id="KW-0378">Hydrolase</keyword>
<dbReference type="EC" id="3.5.99.6" evidence="1"/>
<dbReference type="PANTHER" id="PTHR42892">
    <property type="entry name" value="GLUCOSAMINE-6-PHOSPHATE DEAMINASE-LIKE PROTEIN BT_0258-RELATED"/>
    <property type="match status" value="1"/>
</dbReference>
<dbReference type="Pfam" id="PF01182">
    <property type="entry name" value="Glucosamine_iso"/>
    <property type="match status" value="1"/>
</dbReference>
<dbReference type="InterPro" id="IPR037171">
    <property type="entry name" value="NagB/RpiA_transferase-like"/>
</dbReference>
<evidence type="ECO:0000313" key="4">
    <source>
        <dbReference type="Proteomes" id="UP000438760"/>
    </source>
</evidence>
<dbReference type="CDD" id="cd01399">
    <property type="entry name" value="GlcN6P_deaminase"/>
    <property type="match status" value="1"/>
</dbReference>
<proteinExistence type="predicted"/>
<dbReference type="PANTHER" id="PTHR42892:SF1">
    <property type="entry name" value="GLUCOSAMINE-6-PHOSPHATE ISOMERASE"/>
    <property type="match status" value="1"/>
</dbReference>
<reference evidence="3 4" key="1">
    <citation type="submission" date="2019-11" db="EMBL/GenBank/DDBJ databases">
        <title>Genome of Strain BIT-d1.</title>
        <authorList>
            <person name="Yang Y."/>
        </authorList>
    </citation>
    <scope>NUCLEOTIDE SEQUENCE [LARGE SCALE GENOMIC DNA]</scope>
    <source>
        <strain evidence="3 4">BIT-d1</strain>
    </source>
</reference>
<name>A0A6I3LNE6_9FLAO</name>
<dbReference type="InterPro" id="IPR052960">
    <property type="entry name" value="GlcN6P_deaminase-like"/>
</dbReference>
<dbReference type="InterPro" id="IPR004547">
    <property type="entry name" value="Glucosamine6P_isomerase"/>
</dbReference>
<sequence>MKELLKSIDLVSDKEKAIKIYENQEIASAYVANRIASVIVTKQEQGQKAILGLATGSTPKGVYKELVRLHKYEGLSFQNVVTFNLDEYYPMHPVEEQSYVSFMKSNLFNYIDIPKQNIHIPDGTLSMEAIHAYCDLYEKKIADFGGLDMQLLGIGRTGHIGFNEPGSGDCSKTRLVTLNDLTREDASGDFGGKEKVPAQAITMGIQTITQAKEIILMALSQRKAEIIQKALKGAISADIPATYLQKLAHVEYILDKAAASLLDKGNN</sequence>
<evidence type="ECO:0000259" key="2">
    <source>
        <dbReference type="Pfam" id="PF01182"/>
    </source>
</evidence>
<dbReference type="InterPro" id="IPR006148">
    <property type="entry name" value="Glc/Gal-6P_isomerase"/>
</dbReference>
<gene>
    <name evidence="3" type="primary">nagB</name>
    <name evidence="3" type="ORF">GJV76_14110</name>
</gene>
<dbReference type="EMBL" id="WMJX01000053">
    <property type="protein sequence ID" value="MTG99247.1"/>
    <property type="molecule type" value="Genomic_DNA"/>
</dbReference>